<evidence type="ECO:0000256" key="3">
    <source>
        <dbReference type="ARBA" id="ARBA00022741"/>
    </source>
</evidence>
<dbReference type="HOGENOM" id="CLU_000604_1_2_9"/>
<evidence type="ECO:0000256" key="1">
    <source>
        <dbReference type="ARBA" id="ARBA00005417"/>
    </source>
</evidence>
<dbReference type="Pfam" id="PF00005">
    <property type="entry name" value="ABC_tran"/>
    <property type="match status" value="1"/>
</dbReference>
<dbReference type="InterPro" id="IPR003439">
    <property type="entry name" value="ABC_transporter-like_ATP-bd"/>
</dbReference>
<dbReference type="CDD" id="cd03230">
    <property type="entry name" value="ABC_DR_subfamily_A"/>
    <property type="match status" value="1"/>
</dbReference>
<accession>L0S1Q1</accession>
<organism evidence="6 7">
    <name type="scientific">Tepidanaerobacter acetatoxydans (strain DSM 21804 / JCM 16047 / Re1)</name>
    <dbReference type="NCBI Taxonomy" id="1209989"/>
    <lineage>
        <taxon>Bacteria</taxon>
        <taxon>Bacillati</taxon>
        <taxon>Bacillota</taxon>
        <taxon>Clostridia</taxon>
        <taxon>Thermosediminibacterales</taxon>
        <taxon>Tepidanaerobacteraceae</taxon>
        <taxon>Tepidanaerobacter</taxon>
    </lineage>
</organism>
<name>F4LRS5_TEPAE</name>
<keyword evidence="6" id="KW-0378">Hydrolase</keyword>
<dbReference type="GO" id="GO:0016887">
    <property type="term" value="F:ATP hydrolysis activity"/>
    <property type="evidence" value="ECO:0007669"/>
    <property type="project" value="InterPro"/>
</dbReference>
<comment type="similarity">
    <text evidence="1">Belongs to the ABC transporter superfamily.</text>
</comment>
<dbReference type="KEGG" id="tep:TepRe1_0995"/>
<evidence type="ECO:0000256" key="2">
    <source>
        <dbReference type="ARBA" id="ARBA00022448"/>
    </source>
</evidence>
<dbReference type="Gene3D" id="3.40.50.300">
    <property type="entry name" value="P-loop containing nucleotide triphosphate hydrolases"/>
    <property type="match status" value="1"/>
</dbReference>
<keyword evidence="2" id="KW-0813">Transport</keyword>
<keyword evidence="4" id="KW-0067">ATP-binding</keyword>
<keyword evidence="7" id="KW-1185">Reference proteome</keyword>
<dbReference type="OrthoDB" id="9775135at2"/>
<evidence type="ECO:0000256" key="4">
    <source>
        <dbReference type="ARBA" id="ARBA00022840"/>
    </source>
</evidence>
<accession>F4LRS5</accession>
<dbReference type="PANTHER" id="PTHR43335:SF4">
    <property type="entry name" value="ABC TRANSPORTER, ATP-BINDING PROTEIN"/>
    <property type="match status" value="1"/>
</dbReference>
<dbReference type="RefSeq" id="WP_013778066.1">
    <property type="nucleotide sequence ID" value="NC_015519.1"/>
</dbReference>
<evidence type="ECO:0000313" key="7">
    <source>
        <dbReference type="Proteomes" id="UP000010802"/>
    </source>
</evidence>
<dbReference type="GO" id="GO:0005524">
    <property type="term" value="F:ATP binding"/>
    <property type="evidence" value="ECO:0007669"/>
    <property type="project" value="UniProtKB-KW"/>
</dbReference>
<dbReference type="AlphaFoldDB" id="F4LRS5"/>
<protein>
    <submittedName>
        <fullName evidence="6">Sulfate-transporting ATPase</fullName>
        <ecNumber evidence="6">3.6.3.25</ecNumber>
    </submittedName>
</protein>
<dbReference type="KEGG" id="tae:TepiRe1_1092"/>
<dbReference type="SUPFAM" id="SSF52540">
    <property type="entry name" value="P-loop containing nucleoside triphosphate hydrolases"/>
    <property type="match status" value="1"/>
</dbReference>
<gene>
    <name evidence="6" type="ordered locus">TEPIRE1_1092</name>
</gene>
<keyword evidence="3" id="KW-0547">Nucleotide-binding</keyword>
<dbReference type="eggNOG" id="COG1131">
    <property type="taxonomic scope" value="Bacteria"/>
</dbReference>
<evidence type="ECO:0000259" key="5">
    <source>
        <dbReference type="PROSITE" id="PS50893"/>
    </source>
</evidence>
<dbReference type="InterPro" id="IPR003593">
    <property type="entry name" value="AAA+_ATPase"/>
</dbReference>
<dbReference type="Proteomes" id="UP000010802">
    <property type="component" value="Chromosome"/>
</dbReference>
<proteinExistence type="inferred from homology"/>
<dbReference type="STRING" id="1209989.TepRe1_0995"/>
<dbReference type="PATRIC" id="fig|1209989.3.peg.1198"/>
<dbReference type="EC" id="3.6.3.25" evidence="6"/>
<reference evidence="7" key="1">
    <citation type="journal article" date="2013" name="Genome Announc.">
        <title>First genome sequence of a syntrophic acetate-oxidizing bacterium, Tepidanaerobacter acetatoxydans strain Re1.</title>
        <authorList>
            <person name="Manzoor S."/>
            <person name="Bongcam-Rudloff E."/>
            <person name="Schnurer A."/>
            <person name="Muller B."/>
        </authorList>
    </citation>
    <scope>NUCLEOTIDE SEQUENCE [LARGE SCALE GENOMIC DNA]</scope>
    <source>
        <strain evidence="7">Re1</strain>
    </source>
</reference>
<dbReference type="PROSITE" id="PS50893">
    <property type="entry name" value="ABC_TRANSPORTER_2"/>
    <property type="match status" value="1"/>
</dbReference>
<feature type="domain" description="ABC transporter" evidence="5">
    <location>
        <begin position="2"/>
        <end position="231"/>
    </location>
</feature>
<dbReference type="PANTHER" id="PTHR43335">
    <property type="entry name" value="ABC TRANSPORTER, ATP-BINDING PROTEIN"/>
    <property type="match status" value="1"/>
</dbReference>
<dbReference type="EMBL" id="HF563609">
    <property type="protein sequence ID" value="CCP25808.1"/>
    <property type="molecule type" value="Genomic_DNA"/>
</dbReference>
<evidence type="ECO:0000313" key="6">
    <source>
        <dbReference type="EMBL" id="CCP25808.1"/>
    </source>
</evidence>
<dbReference type="SMART" id="SM00382">
    <property type="entry name" value="AAA"/>
    <property type="match status" value="1"/>
</dbReference>
<sequence>MIELFNITKKYGNKTAINNISLFVRSGEVLGLLGPNGAGKSTTMRIIAGYLLPTSGSVKVAGFDVVKEPVTAKRHIGYLPENPPLYKDMTVCDYINFAAELRGLKGKDKAHHVNRVIEEVGIPDVKKRLIGHLSRGYRQRVGLAQALVANPQVLILDEPTVGLDPQQITEIRQLIKELSGKRTVILSSHILPEVSSLCHRVAIINKGNLIVENTPQNLGKSLMGHREIIVQIKGPQDKIRTALESLSGVKNITVSKVLKENLCEYTVQSELDKDIRESLFYTMAEYNFPILEMKSSFMSLEEIFLELVTEEPTAASQREAN</sequence>
<dbReference type="InterPro" id="IPR027417">
    <property type="entry name" value="P-loop_NTPase"/>
</dbReference>